<evidence type="ECO:0000313" key="8">
    <source>
        <dbReference type="WBParaSite" id="PEQ_0001178901-mRNA-1"/>
    </source>
</evidence>
<evidence type="ECO:0000259" key="6">
    <source>
        <dbReference type="Pfam" id="PF10591"/>
    </source>
</evidence>
<reference evidence="8" key="1">
    <citation type="submission" date="2022-11" db="UniProtKB">
        <authorList>
            <consortium name="WormBaseParasite"/>
        </authorList>
    </citation>
    <scope>IDENTIFICATION</scope>
</reference>
<dbReference type="PROSITE" id="PS00018">
    <property type="entry name" value="EF_HAND_1"/>
    <property type="match status" value="2"/>
</dbReference>
<organism evidence="7 8">
    <name type="scientific">Parascaris equorum</name>
    <name type="common">Equine roundworm</name>
    <dbReference type="NCBI Taxonomy" id="6256"/>
    <lineage>
        <taxon>Eukaryota</taxon>
        <taxon>Metazoa</taxon>
        <taxon>Ecdysozoa</taxon>
        <taxon>Nematoda</taxon>
        <taxon>Chromadorea</taxon>
        <taxon>Rhabditida</taxon>
        <taxon>Spirurina</taxon>
        <taxon>Ascaridomorpha</taxon>
        <taxon>Ascaridoidea</taxon>
        <taxon>Ascarididae</taxon>
        <taxon>Parascaris</taxon>
    </lineage>
</organism>
<keyword evidence="2" id="KW-0964">Secreted</keyword>
<keyword evidence="3" id="KW-0106">Calcium</keyword>
<dbReference type="Pfam" id="PF10591">
    <property type="entry name" value="SPARC_Ca_bdg"/>
    <property type="match status" value="1"/>
</dbReference>
<dbReference type="InterPro" id="IPR019577">
    <property type="entry name" value="SPARC/Testican_Ca-bd-dom"/>
</dbReference>
<dbReference type="AlphaFoldDB" id="A0A914S3R1"/>
<evidence type="ECO:0000256" key="2">
    <source>
        <dbReference type="ARBA" id="ARBA00022525"/>
    </source>
</evidence>
<evidence type="ECO:0000256" key="3">
    <source>
        <dbReference type="ARBA" id="ARBA00022837"/>
    </source>
</evidence>
<dbReference type="WBParaSite" id="PEQ_0001178901-mRNA-1">
    <property type="protein sequence ID" value="PEQ_0001178901-mRNA-1"/>
    <property type="gene ID" value="PEQ_0001178901"/>
</dbReference>
<dbReference type="GO" id="GO:0005615">
    <property type="term" value="C:extracellular space"/>
    <property type="evidence" value="ECO:0007669"/>
    <property type="project" value="TreeGrafter"/>
</dbReference>
<sequence>MTLFKKEYDRIAYPQENLATPLDKRIILWKFGQLDTNEDGVLNNKEIGGFKRLVRKLAESKACARRFSRYCDLDKNNAISTREWITCLGVDLTSKLCLFLNQIR</sequence>
<keyword evidence="5" id="KW-0325">Glycoprotein</keyword>
<keyword evidence="7" id="KW-1185">Reference proteome</keyword>
<evidence type="ECO:0000313" key="7">
    <source>
        <dbReference type="Proteomes" id="UP000887564"/>
    </source>
</evidence>
<keyword evidence="4" id="KW-1015">Disulfide bond</keyword>
<dbReference type="InterPro" id="IPR011992">
    <property type="entry name" value="EF-hand-dom_pair"/>
</dbReference>
<comment type="subcellular location">
    <subcellularLocation>
        <location evidence="1">Secreted</location>
    </subcellularLocation>
</comment>
<evidence type="ECO:0000256" key="5">
    <source>
        <dbReference type="ARBA" id="ARBA00023180"/>
    </source>
</evidence>
<dbReference type="InterPro" id="IPR051950">
    <property type="entry name" value="Dev_reg/Prot_inhib"/>
</dbReference>
<protein>
    <submittedName>
        <fullName evidence="8">SPARC/Testican calcium-binding domain-containing protein</fullName>
    </submittedName>
</protein>
<dbReference type="InterPro" id="IPR018247">
    <property type="entry name" value="EF_Hand_1_Ca_BS"/>
</dbReference>
<accession>A0A914S3R1</accession>
<dbReference type="Proteomes" id="UP000887564">
    <property type="component" value="Unplaced"/>
</dbReference>
<dbReference type="SUPFAM" id="SSF47473">
    <property type="entry name" value="EF-hand"/>
    <property type="match status" value="1"/>
</dbReference>
<dbReference type="PANTHER" id="PTHR12352">
    <property type="entry name" value="SECRETED MODULAR CALCIUM-BINDING PROTEIN"/>
    <property type="match status" value="1"/>
</dbReference>
<proteinExistence type="predicted"/>
<feature type="domain" description="SPARC/Testican calcium-binding" evidence="6">
    <location>
        <begin position="15"/>
        <end position="87"/>
    </location>
</feature>
<dbReference type="GO" id="GO:0005509">
    <property type="term" value="F:calcium ion binding"/>
    <property type="evidence" value="ECO:0007669"/>
    <property type="project" value="InterPro"/>
</dbReference>
<dbReference type="PANTHER" id="PTHR12352:SF3">
    <property type="entry name" value="NIDOGEN-2"/>
    <property type="match status" value="1"/>
</dbReference>
<evidence type="ECO:0000256" key="4">
    <source>
        <dbReference type="ARBA" id="ARBA00023157"/>
    </source>
</evidence>
<name>A0A914S3R1_PAREQ</name>
<evidence type="ECO:0000256" key="1">
    <source>
        <dbReference type="ARBA" id="ARBA00004613"/>
    </source>
</evidence>
<dbReference type="Gene3D" id="1.10.238.10">
    <property type="entry name" value="EF-hand"/>
    <property type="match status" value="1"/>
</dbReference>